<reference evidence="16 17" key="1">
    <citation type="submission" date="2019-06" db="EMBL/GenBank/DDBJ databases">
        <title>Wine fermentation using esterase from Monascus purpureus.</title>
        <authorList>
            <person name="Geng C."/>
            <person name="Zhang Y."/>
        </authorList>
    </citation>
    <scope>NUCLEOTIDE SEQUENCE [LARGE SCALE GENOMIC DNA]</scope>
    <source>
        <strain evidence="16">HQ1</strain>
    </source>
</reference>
<dbReference type="GO" id="GO:0016020">
    <property type="term" value="C:membrane"/>
    <property type="evidence" value="ECO:0007669"/>
    <property type="project" value="UniProtKB-SubCell"/>
</dbReference>
<feature type="transmembrane region" description="Helical" evidence="14">
    <location>
        <begin position="550"/>
        <end position="569"/>
    </location>
</feature>
<evidence type="ECO:0000256" key="6">
    <source>
        <dbReference type="ARBA" id="ARBA00022737"/>
    </source>
</evidence>
<evidence type="ECO:0000256" key="14">
    <source>
        <dbReference type="SAM" id="Phobius"/>
    </source>
</evidence>
<keyword evidence="7" id="KW-0547">Nucleotide-binding</keyword>
<feature type="transmembrane region" description="Helical" evidence="14">
    <location>
        <begin position="1041"/>
        <end position="1062"/>
    </location>
</feature>
<keyword evidence="11 14" id="KW-0472">Membrane</keyword>
<evidence type="ECO:0000313" key="17">
    <source>
        <dbReference type="Proteomes" id="UP000319663"/>
    </source>
</evidence>
<dbReference type="GO" id="GO:0005840">
    <property type="term" value="C:ribosome"/>
    <property type="evidence" value="ECO:0007669"/>
    <property type="project" value="UniProtKB-KW"/>
</dbReference>
<dbReference type="PANTHER" id="PTHR19229:SF36">
    <property type="entry name" value="ATP-BINDING CASSETTE SUB-FAMILY A MEMBER 2"/>
    <property type="match status" value="1"/>
</dbReference>
<dbReference type="Pfam" id="PF12698">
    <property type="entry name" value="ABC2_membrane_3"/>
    <property type="match status" value="1"/>
</dbReference>
<feature type="transmembrane region" description="Helical" evidence="14">
    <location>
        <begin position="576"/>
        <end position="596"/>
    </location>
</feature>
<name>A0A507R4M2_MONPU</name>
<feature type="transmembrane region" description="Helical" evidence="14">
    <location>
        <begin position="1220"/>
        <end position="1239"/>
    </location>
</feature>
<feature type="transmembrane region" description="Helical" evidence="14">
    <location>
        <begin position="616"/>
        <end position="641"/>
    </location>
</feature>
<feature type="transmembrane region" description="Helical" evidence="14">
    <location>
        <begin position="521"/>
        <end position="544"/>
    </location>
</feature>
<dbReference type="Gene3D" id="2.30.30.790">
    <property type="match status" value="1"/>
</dbReference>
<dbReference type="InterPro" id="IPR026082">
    <property type="entry name" value="ABCA"/>
</dbReference>
<evidence type="ECO:0000313" key="16">
    <source>
        <dbReference type="EMBL" id="TQB75806.1"/>
    </source>
</evidence>
<dbReference type="EMBL" id="VIFY01000015">
    <property type="protein sequence ID" value="TQB75806.1"/>
    <property type="molecule type" value="Genomic_DNA"/>
</dbReference>
<feature type="domain" description="ABC transporter" evidence="15">
    <location>
        <begin position="664"/>
        <end position="903"/>
    </location>
</feature>
<feature type="transmembrane region" description="Helical" evidence="14">
    <location>
        <begin position="1362"/>
        <end position="1390"/>
    </location>
</feature>
<dbReference type="GO" id="GO:0140359">
    <property type="term" value="F:ABC-type transporter activity"/>
    <property type="evidence" value="ECO:0007669"/>
    <property type="project" value="InterPro"/>
</dbReference>
<dbReference type="Pfam" id="PF01245">
    <property type="entry name" value="Ribosomal_L19"/>
    <property type="match status" value="1"/>
</dbReference>
<dbReference type="PANTHER" id="PTHR19229">
    <property type="entry name" value="ATP-BINDING CASSETTE TRANSPORTER SUBFAMILY A ABCA"/>
    <property type="match status" value="1"/>
</dbReference>
<dbReference type="GO" id="GO:0005319">
    <property type="term" value="F:lipid transporter activity"/>
    <property type="evidence" value="ECO:0007669"/>
    <property type="project" value="TreeGrafter"/>
</dbReference>
<dbReference type="InterPro" id="IPR038657">
    <property type="entry name" value="Ribosomal_bL19_sf"/>
</dbReference>
<protein>
    <recommendedName>
        <fullName evidence="15">ABC transporter domain-containing protein</fullName>
    </recommendedName>
</protein>
<evidence type="ECO:0000256" key="7">
    <source>
        <dbReference type="ARBA" id="ARBA00022741"/>
    </source>
</evidence>
<comment type="subcellular location">
    <subcellularLocation>
        <location evidence="1">Membrane</location>
        <topology evidence="1">Multi-pass membrane protein</topology>
    </subcellularLocation>
</comment>
<dbReference type="SUPFAM" id="SSF52540">
    <property type="entry name" value="P-loop containing nucleoside triphosphate hydrolases"/>
    <property type="match status" value="2"/>
</dbReference>
<dbReference type="SMART" id="SM00382">
    <property type="entry name" value="AAA"/>
    <property type="match status" value="2"/>
</dbReference>
<feature type="transmembrane region" description="Helical" evidence="14">
    <location>
        <begin position="1410"/>
        <end position="1436"/>
    </location>
</feature>
<evidence type="ECO:0000256" key="3">
    <source>
        <dbReference type="ARBA" id="ARBA00008869"/>
    </source>
</evidence>
<evidence type="ECO:0000256" key="1">
    <source>
        <dbReference type="ARBA" id="ARBA00004141"/>
    </source>
</evidence>
<keyword evidence="10 14" id="KW-1133">Transmembrane helix</keyword>
<proteinExistence type="inferred from homology"/>
<evidence type="ECO:0000256" key="11">
    <source>
        <dbReference type="ARBA" id="ARBA00023136"/>
    </source>
</evidence>
<dbReference type="GO" id="GO:1990904">
    <property type="term" value="C:ribonucleoprotein complex"/>
    <property type="evidence" value="ECO:0007669"/>
    <property type="project" value="UniProtKB-KW"/>
</dbReference>
<keyword evidence="12" id="KW-0687">Ribonucleoprotein</keyword>
<keyword evidence="6" id="KW-0677">Repeat</keyword>
<keyword evidence="9" id="KW-0689">Ribosomal protein</keyword>
<comment type="similarity">
    <text evidence="2">Belongs to the bacterial ribosomal protein bL19 family.</text>
</comment>
<dbReference type="GO" id="GO:0005524">
    <property type="term" value="F:ATP binding"/>
    <property type="evidence" value="ECO:0007669"/>
    <property type="project" value="UniProtKB-KW"/>
</dbReference>
<dbReference type="Pfam" id="PF00005">
    <property type="entry name" value="ABC_tran"/>
    <property type="match status" value="2"/>
</dbReference>
<feature type="transmembrane region" description="Helical" evidence="14">
    <location>
        <begin position="1325"/>
        <end position="1350"/>
    </location>
</feature>
<dbReference type="SUPFAM" id="SSF50104">
    <property type="entry name" value="Translation proteins SH3-like domain"/>
    <property type="match status" value="1"/>
</dbReference>
<dbReference type="InterPro" id="IPR001857">
    <property type="entry name" value="Ribosomal_bL19"/>
</dbReference>
<dbReference type="InterPro" id="IPR003593">
    <property type="entry name" value="AAA+_ATPase"/>
</dbReference>
<keyword evidence="4" id="KW-0813">Transport</keyword>
<keyword evidence="8" id="KW-0067">ATP-binding</keyword>
<gene>
    <name evidence="16" type="ORF">MPDQ_001770</name>
</gene>
<dbReference type="InterPro" id="IPR013525">
    <property type="entry name" value="ABC2_TM"/>
</dbReference>
<dbReference type="InterPro" id="IPR017871">
    <property type="entry name" value="ABC_transporter-like_CS"/>
</dbReference>
<keyword evidence="5 14" id="KW-0812">Transmembrane</keyword>
<dbReference type="InterPro" id="IPR027417">
    <property type="entry name" value="P-loop_NTPase"/>
</dbReference>
<evidence type="ECO:0000256" key="8">
    <source>
        <dbReference type="ARBA" id="ARBA00022840"/>
    </source>
</evidence>
<feature type="transmembrane region" description="Helical" evidence="14">
    <location>
        <begin position="435"/>
        <end position="459"/>
    </location>
</feature>
<dbReference type="InterPro" id="IPR003439">
    <property type="entry name" value="ABC_transporter-like_ATP-bd"/>
</dbReference>
<feature type="transmembrane region" description="Helical" evidence="14">
    <location>
        <begin position="488"/>
        <end position="509"/>
    </location>
</feature>
<accession>A0A507R4M2</accession>
<dbReference type="CDD" id="cd03263">
    <property type="entry name" value="ABC_subfamily_A"/>
    <property type="match status" value="2"/>
</dbReference>
<evidence type="ECO:0000256" key="10">
    <source>
        <dbReference type="ARBA" id="ARBA00022989"/>
    </source>
</evidence>
<evidence type="ECO:0000256" key="9">
    <source>
        <dbReference type="ARBA" id="ARBA00022980"/>
    </source>
</evidence>
<feature type="region of interest" description="Disordered" evidence="13">
    <location>
        <begin position="1"/>
        <end position="26"/>
    </location>
</feature>
<feature type="domain" description="ABC transporter" evidence="15">
    <location>
        <begin position="1473"/>
        <end position="1700"/>
    </location>
</feature>
<comment type="similarity">
    <text evidence="3">Belongs to the ABC transporter superfamily. ABCA family.</text>
</comment>
<evidence type="ECO:0000256" key="13">
    <source>
        <dbReference type="SAM" id="MobiDB-lite"/>
    </source>
</evidence>
<dbReference type="FunFam" id="3.40.50.300:FF:001345">
    <property type="entry name" value="Related to ABC transporter"/>
    <property type="match status" value="1"/>
</dbReference>
<dbReference type="Proteomes" id="UP000319663">
    <property type="component" value="Unassembled WGS sequence"/>
</dbReference>
<dbReference type="STRING" id="5098.A0A507R4M2"/>
<dbReference type="PROSITE" id="PS00211">
    <property type="entry name" value="ABC_TRANSPORTER_1"/>
    <property type="match status" value="2"/>
</dbReference>
<evidence type="ECO:0000256" key="4">
    <source>
        <dbReference type="ARBA" id="ARBA00022448"/>
    </source>
</evidence>
<evidence type="ECO:0000259" key="15">
    <source>
        <dbReference type="PROSITE" id="PS50893"/>
    </source>
</evidence>
<dbReference type="GO" id="GO:0016887">
    <property type="term" value="F:ATP hydrolysis activity"/>
    <property type="evidence" value="ECO:0007669"/>
    <property type="project" value="InterPro"/>
</dbReference>
<dbReference type="Gene3D" id="3.40.50.300">
    <property type="entry name" value="P-loop containing nucleotide triphosphate hydrolases"/>
    <property type="match status" value="2"/>
</dbReference>
<sequence length="1841" mass="203153">MARKGNLRLGGNSAGPDQVNLPPKRLDGLTFSPGPLLQRKAREFYYNDDLVAHYAAARLLKVLFALPAKLPPQFYSQLPERLRPDQAPKKLKVYPPPPSTRTVCKDPIAAVTESQLQVLDPTGERKALFDYRRNPRSVKQGDIVRVTFKNGDPFAGVCLNIRLRGIDTAFLLRNELTRVGVEMWVKVFSPNVESVEIVQRTEKRKRRARLYYMRKPKHDMGSVENIVSNYLRRKSILMGQAASRQKANAKRGYARFLFTQPSVYGIGEPKPLHPFVDASNGRDKLVFVNNGFVGGYVEQVISTIAEPAKLRGDDVRILASESDLRDICRSNLRGVSSCLAAAVFHSSPNEGLGGIWNYTIRADAELGSRLDVHGSNTDEAKYLFPFQHSIDWAIAQVNRTIDASAFPSEVTEYAFTSLTQEQRDDRLREGYMDTIIHILGVAIFVGLIGVTYQLTGLIAMERELGMSQLIDCMMPNISRWQPQAARFIAAHLALDLVYGPGWVITGAILKAGAFNKTPAGIVIINNLLTGLALSSFSIFGASFFKKAELSGISAVIACLLLGIVAQLVPVTANGNVIILSLLFPPMNHVYFTIFMARWERHDRPTNLVNSAPESPWTVPGIVLWLFLVVQIFVYPILGALVERALYGTASRGLIAARTNAPSAVTLDRVSKSYQPSWFYRKVARLFGENCQSVLAVNGLSLDIVKGQIMILLGANGSGKSTTLDAISGLTKLTSGEIRLNYGRNGGTFGLCPQKNVLWDSLTVKEHVTIFNRLKSVGNPDADNQISKLIKDCDLGSKVSTRSKTLSGGQKRKLQLAMMFTGGSSICCVDEVSSGVDPISRRKIWDILLAERGARTILLTTHFLDEAELLADHIAILSRGVLKVEGSSAGLKHQFGSGYRIYVQRNPGSGDFSVPMFKHIPREIHFDGTVYKAKNSADTTRFVTILEQEGITDYRVCGPSIEDVFLKVAEELELDNQEPGGSDGGNTIAMDERLPKFDGEKSFPVDDVTSHAPRLMRGRRVGVVRQALILFGKRATILRRNALLCLAPFLIPVIAAGLVTLFLPGVSRTGCSVDQTSTYNAAESLERHEKLDFVLGPSRKVQSATLNRVVSVIQSDFPSSLNSSNSSNDTRDNRSLHMVDSFEEFRSYIDHNFANVIPGGVYLGDSSSPPTFAWNGDRGSLVLPAITQNVLDMFLTNVSIGFQYQPFDIPRMPNASKILQLITYLNLAMAVYPAFFALYPTVERLRNVRALHYSSGVRSLALWIAYLGFDFCIVAITSAFAVIIFRAVSSIWYHPEYLFVVFFLYGICSTLLSYIVSHFARSQLAAFALAAGGQCVMYLVYLIVYVAALVYSPVDKIDRYVNVAYFTVAIVSPVASLARSMFVSLNFFSILCRGTETATYPGEITVYGGPILYLTLQSLLFLGVLVWLDAGLSFSWLRSRNRENRITEDEEFTGADVPSRFSRMIDMTNTSDGLRVINLTKTFGKSVAIEDVSFSVCKGEVFALLGPNGAGKTTTLSLIRGDMHPSRHGGEIFVENISVRKHRGTARLHLGVCPQFDAIDQMTVLEHLRFYARIRGVPDVEHNVHEILRAVGLTAFKERMAMKLSGGNKRKLSLGIALMGNPTVLLLDEPSSGMDAAAKRVMWKTLGSIVPGRSIVLTTHSMEEADALAGRAGILARRMLALGTTEYLRQKYGNMYHVHLVHAQAPHTPDEDMHRLRNWVWSTFPGAMIQQKTYHGQLRFSVPATLSVEETAATTTTEDTASSWTFVDETQSSMARDGSSSCSTTARLKNSNSTSSASMLFSCLEQNKSVLGVQYYSISQTSLDQVFLTIVGQHDIAEENSE</sequence>
<evidence type="ECO:0000256" key="2">
    <source>
        <dbReference type="ARBA" id="ARBA00005781"/>
    </source>
</evidence>
<dbReference type="GO" id="GO:0003735">
    <property type="term" value="F:structural constituent of ribosome"/>
    <property type="evidence" value="ECO:0007669"/>
    <property type="project" value="InterPro"/>
</dbReference>
<dbReference type="GO" id="GO:0006412">
    <property type="term" value="P:translation"/>
    <property type="evidence" value="ECO:0007669"/>
    <property type="project" value="InterPro"/>
</dbReference>
<feature type="transmembrane region" description="Helical" evidence="14">
    <location>
        <begin position="1259"/>
        <end position="1284"/>
    </location>
</feature>
<dbReference type="FunFam" id="2.30.30.790:FF:000007">
    <property type="entry name" value="Mitochondrial ribosomal protein, putative"/>
    <property type="match status" value="1"/>
</dbReference>
<evidence type="ECO:0000256" key="5">
    <source>
        <dbReference type="ARBA" id="ARBA00022692"/>
    </source>
</evidence>
<keyword evidence="17" id="KW-1185">Reference proteome</keyword>
<comment type="caution">
    <text evidence="16">The sequence shown here is derived from an EMBL/GenBank/DDBJ whole genome shotgun (WGS) entry which is preliminary data.</text>
</comment>
<organism evidence="16 17">
    <name type="scientific">Monascus purpureus</name>
    <name type="common">Red mold</name>
    <name type="synonym">Monascus anka</name>
    <dbReference type="NCBI Taxonomy" id="5098"/>
    <lineage>
        <taxon>Eukaryota</taxon>
        <taxon>Fungi</taxon>
        <taxon>Dikarya</taxon>
        <taxon>Ascomycota</taxon>
        <taxon>Pezizomycotina</taxon>
        <taxon>Eurotiomycetes</taxon>
        <taxon>Eurotiomycetidae</taxon>
        <taxon>Eurotiales</taxon>
        <taxon>Aspergillaceae</taxon>
        <taxon>Monascus</taxon>
    </lineage>
</organism>
<dbReference type="PROSITE" id="PS50893">
    <property type="entry name" value="ABC_TRANSPORTER_2"/>
    <property type="match status" value="2"/>
</dbReference>
<evidence type="ECO:0000256" key="12">
    <source>
        <dbReference type="ARBA" id="ARBA00023274"/>
    </source>
</evidence>
<feature type="transmembrane region" description="Helical" evidence="14">
    <location>
        <begin position="1296"/>
        <end position="1319"/>
    </location>
</feature>
<dbReference type="InterPro" id="IPR008991">
    <property type="entry name" value="Translation_prot_SH3-like_sf"/>
</dbReference>